<reference evidence="2" key="2">
    <citation type="submission" date="2020-12" db="EMBL/GenBank/DDBJ databases">
        <authorList>
            <person name="Kanost M."/>
        </authorList>
    </citation>
    <scope>NUCLEOTIDE SEQUENCE</scope>
</reference>
<feature type="compositionally biased region" description="Pro residues" evidence="1">
    <location>
        <begin position="27"/>
        <end position="36"/>
    </location>
</feature>
<dbReference type="AlphaFoldDB" id="A0A922CWH6"/>
<keyword evidence="3" id="KW-1185">Reference proteome</keyword>
<protein>
    <submittedName>
        <fullName evidence="2">Uncharacterized protein</fullName>
    </submittedName>
</protein>
<accession>A0A922CWH6</accession>
<evidence type="ECO:0000313" key="3">
    <source>
        <dbReference type="Proteomes" id="UP000791440"/>
    </source>
</evidence>
<dbReference type="EMBL" id="JH668709">
    <property type="protein sequence ID" value="KAG6460954.1"/>
    <property type="molecule type" value="Genomic_DNA"/>
</dbReference>
<evidence type="ECO:0000256" key="1">
    <source>
        <dbReference type="SAM" id="MobiDB-lite"/>
    </source>
</evidence>
<organism evidence="2 3">
    <name type="scientific">Manduca sexta</name>
    <name type="common">Tobacco hawkmoth</name>
    <name type="synonym">Tobacco hornworm</name>
    <dbReference type="NCBI Taxonomy" id="7130"/>
    <lineage>
        <taxon>Eukaryota</taxon>
        <taxon>Metazoa</taxon>
        <taxon>Ecdysozoa</taxon>
        <taxon>Arthropoda</taxon>
        <taxon>Hexapoda</taxon>
        <taxon>Insecta</taxon>
        <taxon>Pterygota</taxon>
        <taxon>Neoptera</taxon>
        <taxon>Endopterygota</taxon>
        <taxon>Lepidoptera</taxon>
        <taxon>Glossata</taxon>
        <taxon>Ditrysia</taxon>
        <taxon>Bombycoidea</taxon>
        <taxon>Sphingidae</taxon>
        <taxon>Sphinginae</taxon>
        <taxon>Sphingini</taxon>
        <taxon>Manduca</taxon>
    </lineage>
</organism>
<evidence type="ECO:0000313" key="2">
    <source>
        <dbReference type="EMBL" id="KAG6460954.1"/>
    </source>
</evidence>
<reference evidence="2" key="1">
    <citation type="journal article" date="2016" name="Insect Biochem. Mol. Biol.">
        <title>Multifaceted biological insights from a draft genome sequence of the tobacco hornworm moth, Manduca sexta.</title>
        <authorList>
            <person name="Kanost M.R."/>
            <person name="Arrese E.L."/>
            <person name="Cao X."/>
            <person name="Chen Y.R."/>
            <person name="Chellapilla S."/>
            <person name="Goldsmith M.R."/>
            <person name="Grosse-Wilde E."/>
            <person name="Heckel D.G."/>
            <person name="Herndon N."/>
            <person name="Jiang H."/>
            <person name="Papanicolaou A."/>
            <person name="Qu J."/>
            <person name="Soulages J.L."/>
            <person name="Vogel H."/>
            <person name="Walters J."/>
            <person name="Waterhouse R.M."/>
            <person name="Ahn S.J."/>
            <person name="Almeida F.C."/>
            <person name="An C."/>
            <person name="Aqrawi P."/>
            <person name="Bretschneider A."/>
            <person name="Bryant W.B."/>
            <person name="Bucks S."/>
            <person name="Chao H."/>
            <person name="Chevignon G."/>
            <person name="Christen J.M."/>
            <person name="Clarke D.F."/>
            <person name="Dittmer N.T."/>
            <person name="Ferguson L.C.F."/>
            <person name="Garavelou S."/>
            <person name="Gordon K.H.J."/>
            <person name="Gunaratna R.T."/>
            <person name="Han Y."/>
            <person name="Hauser F."/>
            <person name="He Y."/>
            <person name="Heidel-Fischer H."/>
            <person name="Hirsh A."/>
            <person name="Hu Y."/>
            <person name="Jiang H."/>
            <person name="Kalra D."/>
            <person name="Klinner C."/>
            <person name="Konig C."/>
            <person name="Kovar C."/>
            <person name="Kroll A.R."/>
            <person name="Kuwar S.S."/>
            <person name="Lee S.L."/>
            <person name="Lehman R."/>
            <person name="Li K."/>
            <person name="Li Z."/>
            <person name="Liang H."/>
            <person name="Lovelace S."/>
            <person name="Lu Z."/>
            <person name="Mansfield J.H."/>
            <person name="McCulloch K.J."/>
            <person name="Mathew T."/>
            <person name="Morton B."/>
            <person name="Muzny D.M."/>
            <person name="Neunemann D."/>
            <person name="Ongeri F."/>
            <person name="Pauchet Y."/>
            <person name="Pu L.L."/>
            <person name="Pyrousis I."/>
            <person name="Rao X.J."/>
            <person name="Redding A."/>
            <person name="Roesel C."/>
            <person name="Sanchez-Gracia A."/>
            <person name="Schaack S."/>
            <person name="Shukla A."/>
            <person name="Tetreau G."/>
            <person name="Wang Y."/>
            <person name="Xiong G.H."/>
            <person name="Traut W."/>
            <person name="Walsh T.K."/>
            <person name="Worley K.C."/>
            <person name="Wu D."/>
            <person name="Wu W."/>
            <person name="Wu Y.Q."/>
            <person name="Zhang X."/>
            <person name="Zou Z."/>
            <person name="Zucker H."/>
            <person name="Briscoe A.D."/>
            <person name="Burmester T."/>
            <person name="Clem R.J."/>
            <person name="Feyereisen R."/>
            <person name="Grimmelikhuijzen C.J.P."/>
            <person name="Hamodrakas S.J."/>
            <person name="Hansson B.S."/>
            <person name="Huguet E."/>
            <person name="Jermiin L.S."/>
            <person name="Lan Q."/>
            <person name="Lehman H.K."/>
            <person name="Lorenzen M."/>
            <person name="Merzendorfer H."/>
            <person name="Michalopoulos I."/>
            <person name="Morton D.B."/>
            <person name="Muthukrishnan S."/>
            <person name="Oakeshott J.G."/>
            <person name="Palmer W."/>
            <person name="Park Y."/>
            <person name="Passarelli A.L."/>
            <person name="Rozas J."/>
            <person name="Schwartz L.M."/>
            <person name="Smith W."/>
            <person name="Southgate A."/>
            <person name="Vilcinskas A."/>
            <person name="Vogt R."/>
            <person name="Wang P."/>
            <person name="Werren J."/>
            <person name="Yu X.Q."/>
            <person name="Zhou J.J."/>
            <person name="Brown S.J."/>
            <person name="Scherer S.E."/>
            <person name="Richards S."/>
            <person name="Blissard G.W."/>
        </authorList>
    </citation>
    <scope>NUCLEOTIDE SEQUENCE</scope>
</reference>
<feature type="compositionally biased region" description="Polar residues" evidence="1">
    <location>
        <begin position="9"/>
        <end position="20"/>
    </location>
</feature>
<comment type="caution">
    <text evidence="2">The sequence shown here is derived from an EMBL/GenBank/DDBJ whole genome shotgun (WGS) entry which is preliminary data.</text>
</comment>
<dbReference type="Proteomes" id="UP000791440">
    <property type="component" value="Unassembled WGS sequence"/>
</dbReference>
<gene>
    <name evidence="2" type="ORF">O3G_MSEX012326</name>
</gene>
<proteinExistence type="predicted"/>
<name>A0A922CWH6_MANSE</name>
<dbReference type="EMBL" id="JH668709">
    <property type="protein sequence ID" value="KAG6460955.1"/>
    <property type="molecule type" value="Genomic_DNA"/>
</dbReference>
<feature type="region of interest" description="Disordered" evidence="1">
    <location>
        <begin position="1"/>
        <end position="40"/>
    </location>
</feature>
<sequence>MAPRRHEAPSNNATVFQDATNLLPPWETTPPPPTPSQPLNSFISKPMSIKKKPFKKVVKPPPSIKKKTS</sequence>